<dbReference type="CDD" id="cd10747">
    <property type="entry name" value="DnaJ_C"/>
    <property type="match status" value="1"/>
</dbReference>
<keyword evidence="1" id="KW-0143">Chaperone</keyword>
<dbReference type="STRING" id="1453429.UCYN_11140"/>
<dbReference type="SUPFAM" id="SSF49493">
    <property type="entry name" value="HSP40/DnaJ peptide-binding domain"/>
    <property type="match status" value="2"/>
</dbReference>
<proteinExistence type="predicted"/>
<accession>D3EQN6</accession>
<dbReference type="RefSeq" id="WP_012954473.1">
    <property type="nucleotide sequence ID" value="NC_013771.1"/>
</dbReference>
<dbReference type="FunFam" id="2.60.260.20:FF:000013">
    <property type="entry name" value="DnaJ subfamily B member 11"/>
    <property type="match status" value="1"/>
</dbReference>
<dbReference type="OrthoDB" id="9779889at2"/>
<sequence>MNYKNYYTILGISENADENEIKKAFRKLAVKYHPDRNPDDKKAEEYFKKVSEAYEVLSDPDKRKENDKLKQSYKSYTNNQNNTNNNKKYTSTNNFDLSKYKNFEEFISDLFDYSSSNQNSKTKVHYNKTQSSENIDYQSTSSEQETTLYLTYSEGFHGTQKRLNLGNKIISVRIPSGAKDGSRIKIKRKNTKNLHREYDENFYLNIQLTPHSFFSFESDSLACEIPITFDEAVLGTTIDVPTPDGMVAVKIPAGIQNGTLLRLRGKGWINPQNKRGDQLIRIKIDTPQKINNMEKEYYKKIFNSRDYNPRINIQNIKL</sequence>
<dbReference type="SMART" id="SM00271">
    <property type="entry name" value="DnaJ"/>
    <property type="match status" value="1"/>
</dbReference>
<dbReference type="InterPro" id="IPR008971">
    <property type="entry name" value="HSP40/DnaJ_pept-bd"/>
</dbReference>
<dbReference type="InterPro" id="IPR001623">
    <property type="entry name" value="DnaJ_domain"/>
</dbReference>
<dbReference type="InterPro" id="IPR002939">
    <property type="entry name" value="DnaJ_C"/>
</dbReference>
<organism evidence="4">
    <name type="scientific">Atelocyanobacterium thalassa (isolate ALOHA)</name>
    <dbReference type="NCBI Taxonomy" id="1453429"/>
    <lineage>
        <taxon>Bacteria</taxon>
        <taxon>Bacillati</taxon>
        <taxon>Cyanobacteriota</taxon>
        <taxon>Cyanophyceae</taxon>
        <taxon>Oscillatoriophycideae</taxon>
        <taxon>Chroococcales</taxon>
        <taxon>Aphanothecaceae</taxon>
        <taxon>Candidatus Atelocyanobacterium</taxon>
        <taxon>Candidatus Atelocyanobacterium thalassae</taxon>
    </lineage>
</organism>
<dbReference type="SUPFAM" id="SSF46565">
    <property type="entry name" value="Chaperone J-domain"/>
    <property type="match status" value="1"/>
</dbReference>
<name>D3EQN6_ATETH</name>
<evidence type="ECO:0000313" key="4">
    <source>
        <dbReference type="Proteomes" id="UP000001405"/>
    </source>
</evidence>
<dbReference type="GO" id="GO:0042026">
    <property type="term" value="P:protein refolding"/>
    <property type="evidence" value="ECO:0007669"/>
    <property type="project" value="TreeGrafter"/>
</dbReference>
<dbReference type="PATRIC" id="fig|713887.8.peg.1044"/>
<feature type="domain" description="J" evidence="2">
    <location>
        <begin position="5"/>
        <end position="70"/>
    </location>
</feature>
<dbReference type="PANTHER" id="PTHR43096">
    <property type="entry name" value="DNAJ HOMOLOG 1, MITOCHONDRIAL-RELATED"/>
    <property type="match status" value="1"/>
</dbReference>
<reference evidence="3 4" key="1">
    <citation type="journal article" date="2010" name="Nature">
        <title>Metabolic streamlining in an open-ocean nitrogen-fixing cyanobacterium.</title>
        <authorList>
            <person name="Tripp H.J."/>
            <person name="Bench S.R."/>
            <person name="Turk K.A."/>
            <person name="Foster R.A."/>
            <person name="Desany B.A."/>
            <person name="Niazi F."/>
            <person name="Affourtit J.P."/>
            <person name="Zehr J.P."/>
        </authorList>
    </citation>
    <scope>NUCLEOTIDE SEQUENCE [LARGE SCALE GENOMIC DNA]</scope>
    <source>
        <strain evidence="4">ALOHA</strain>
    </source>
</reference>
<evidence type="ECO:0000256" key="1">
    <source>
        <dbReference type="ARBA" id="ARBA00023186"/>
    </source>
</evidence>
<evidence type="ECO:0000313" key="3">
    <source>
        <dbReference type="EMBL" id="ADB95786.1"/>
    </source>
</evidence>
<dbReference type="Gene3D" id="1.10.287.110">
    <property type="entry name" value="DnaJ domain"/>
    <property type="match status" value="1"/>
</dbReference>
<dbReference type="Pfam" id="PF00226">
    <property type="entry name" value="DnaJ"/>
    <property type="match status" value="1"/>
</dbReference>
<gene>
    <name evidence="3" type="ordered locus">UCYN_11140</name>
</gene>
<keyword evidence="4" id="KW-1185">Reference proteome</keyword>
<dbReference type="InterPro" id="IPR036869">
    <property type="entry name" value="J_dom_sf"/>
</dbReference>
<dbReference type="AlphaFoldDB" id="D3EQN6"/>
<dbReference type="Proteomes" id="UP000001405">
    <property type="component" value="Chromosome"/>
</dbReference>
<dbReference type="CDD" id="cd06257">
    <property type="entry name" value="DnaJ"/>
    <property type="match status" value="1"/>
</dbReference>
<dbReference type="PANTHER" id="PTHR43096:SF52">
    <property type="entry name" value="DNAJ HOMOLOG 1, MITOCHONDRIAL-RELATED"/>
    <property type="match status" value="1"/>
</dbReference>
<dbReference type="GO" id="GO:0051082">
    <property type="term" value="F:unfolded protein binding"/>
    <property type="evidence" value="ECO:0007669"/>
    <property type="project" value="InterPro"/>
</dbReference>
<dbReference type="HOGENOM" id="CLU_017633_0_0_3"/>
<dbReference type="PRINTS" id="PR00625">
    <property type="entry name" value="JDOMAIN"/>
</dbReference>
<protein>
    <submittedName>
        <fullName evidence="3">DnaJ-class molecular chaperone with C-terminal Zn finger domain</fullName>
    </submittedName>
</protein>
<dbReference type="Gene3D" id="2.60.260.20">
    <property type="entry name" value="Urease metallochaperone UreE, N-terminal domain"/>
    <property type="match status" value="2"/>
</dbReference>
<dbReference type="KEGG" id="cyu:UCYN_11140"/>
<dbReference type="GO" id="GO:0005737">
    <property type="term" value="C:cytoplasm"/>
    <property type="evidence" value="ECO:0007669"/>
    <property type="project" value="TreeGrafter"/>
</dbReference>
<dbReference type="EMBL" id="CP001842">
    <property type="protein sequence ID" value="ADB95786.1"/>
    <property type="molecule type" value="Genomic_DNA"/>
</dbReference>
<evidence type="ECO:0000259" key="2">
    <source>
        <dbReference type="PROSITE" id="PS50076"/>
    </source>
</evidence>
<dbReference type="Pfam" id="PF01556">
    <property type="entry name" value="DnaJ_C"/>
    <property type="match status" value="1"/>
</dbReference>
<dbReference type="PROSITE" id="PS50076">
    <property type="entry name" value="DNAJ_2"/>
    <property type="match status" value="1"/>
</dbReference>